<reference evidence="1" key="1">
    <citation type="journal article" date="2014" name="Front. Microbiol.">
        <title>High frequency of phylogenetically diverse reductive dehalogenase-homologous genes in deep subseafloor sedimentary metagenomes.</title>
        <authorList>
            <person name="Kawai M."/>
            <person name="Futagami T."/>
            <person name="Toyoda A."/>
            <person name="Takaki Y."/>
            <person name="Nishi S."/>
            <person name="Hori S."/>
            <person name="Arai W."/>
            <person name="Tsubouchi T."/>
            <person name="Morono Y."/>
            <person name="Uchiyama I."/>
            <person name="Ito T."/>
            <person name="Fujiyama A."/>
            <person name="Inagaki F."/>
            <person name="Takami H."/>
        </authorList>
    </citation>
    <scope>NUCLEOTIDE SEQUENCE</scope>
    <source>
        <strain evidence="1">Expedition CK06-06</strain>
    </source>
</reference>
<evidence type="ECO:0000313" key="1">
    <source>
        <dbReference type="EMBL" id="GAG95393.1"/>
    </source>
</evidence>
<feature type="non-terminal residue" evidence="1">
    <location>
        <position position="61"/>
    </location>
</feature>
<dbReference type="AlphaFoldDB" id="X1CGJ5"/>
<gene>
    <name evidence="1" type="ORF">S01H4_43004</name>
</gene>
<name>X1CGJ5_9ZZZZ</name>
<comment type="caution">
    <text evidence="1">The sequence shown here is derived from an EMBL/GenBank/DDBJ whole genome shotgun (WGS) entry which is preliminary data.</text>
</comment>
<proteinExistence type="predicted"/>
<sequence length="61" mass="6899">MKEAKKMSGFKAVPNGEEKCIWMEAGVIDYKLCNQYYNCSACPFDKAMKQTTDKNAAARLQ</sequence>
<organism evidence="1">
    <name type="scientific">marine sediment metagenome</name>
    <dbReference type="NCBI Taxonomy" id="412755"/>
    <lineage>
        <taxon>unclassified sequences</taxon>
        <taxon>metagenomes</taxon>
        <taxon>ecological metagenomes</taxon>
    </lineage>
</organism>
<protein>
    <submittedName>
        <fullName evidence="1">Uncharacterized protein</fullName>
    </submittedName>
</protein>
<accession>X1CGJ5</accession>
<dbReference type="EMBL" id="BART01023673">
    <property type="protein sequence ID" value="GAG95393.1"/>
    <property type="molecule type" value="Genomic_DNA"/>
</dbReference>